<proteinExistence type="predicted"/>
<feature type="region of interest" description="Disordered" evidence="1">
    <location>
        <begin position="202"/>
        <end position="254"/>
    </location>
</feature>
<name>A0ABR3SBL4_9PEZI</name>
<dbReference type="InterPro" id="IPR052538">
    <property type="entry name" value="Flavonoid_dioxygenase-like"/>
</dbReference>
<feature type="region of interest" description="Disordered" evidence="1">
    <location>
        <begin position="62"/>
        <end position="111"/>
    </location>
</feature>
<feature type="compositionally biased region" description="Polar residues" evidence="1">
    <location>
        <begin position="62"/>
        <end position="84"/>
    </location>
</feature>
<evidence type="ECO:0000313" key="2">
    <source>
        <dbReference type="EMBL" id="KAL1615497.1"/>
    </source>
</evidence>
<evidence type="ECO:0000256" key="1">
    <source>
        <dbReference type="SAM" id="MobiDB-lite"/>
    </source>
</evidence>
<keyword evidence="3" id="KW-1185">Reference proteome</keyword>
<dbReference type="InterPro" id="IPR011051">
    <property type="entry name" value="RmlC_Cupin_sf"/>
</dbReference>
<organism evidence="2 3">
    <name type="scientific">Neofusicoccum ribis</name>
    <dbReference type="NCBI Taxonomy" id="45134"/>
    <lineage>
        <taxon>Eukaryota</taxon>
        <taxon>Fungi</taxon>
        <taxon>Dikarya</taxon>
        <taxon>Ascomycota</taxon>
        <taxon>Pezizomycotina</taxon>
        <taxon>Dothideomycetes</taxon>
        <taxon>Dothideomycetes incertae sedis</taxon>
        <taxon>Botryosphaeriales</taxon>
        <taxon>Botryosphaeriaceae</taxon>
        <taxon>Neofusicoccum</taxon>
    </lineage>
</organism>
<dbReference type="PANTHER" id="PTHR43346:SF1">
    <property type="entry name" value="QUERCETIN 2,3-DIOXYGENASE-RELATED"/>
    <property type="match status" value="1"/>
</dbReference>
<reference evidence="2 3" key="1">
    <citation type="submission" date="2024-02" db="EMBL/GenBank/DDBJ databases">
        <title>De novo assembly and annotation of 12 fungi associated with fruit tree decline syndrome in Ontario, Canada.</title>
        <authorList>
            <person name="Sulman M."/>
            <person name="Ellouze W."/>
            <person name="Ilyukhin E."/>
        </authorList>
    </citation>
    <scope>NUCLEOTIDE SEQUENCE [LARGE SCALE GENOMIC DNA]</scope>
    <source>
        <strain evidence="2 3">M1-105</strain>
    </source>
</reference>
<feature type="region of interest" description="Disordered" evidence="1">
    <location>
        <begin position="1"/>
        <end position="30"/>
    </location>
</feature>
<comment type="caution">
    <text evidence="2">The sequence shown here is derived from an EMBL/GenBank/DDBJ whole genome shotgun (WGS) entry which is preliminary data.</text>
</comment>
<gene>
    <name evidence="2" type="ORF">SLS56_011804</name>
</gene>
<evidence type="ECO:0000313" key="3">
    <source>
        <dbReference type="Proteomes" id="UP001521116"/>
    </source>
</evidence>
<dbReference type="InterPro" id="IPR014710">
    <property type="entry name" value="RmlC-like_jellyroll"/>
</dbReference>
<accession>A0ABR3SBL4</accession>
<dbReference type="Proteomes" id="UP001521116">
    <property type="component" value="Unassembled WGS sequence"/>
</dbReference>
<dbReference type="SUPFAM" id="SSF51182">
    <property type="entry name" value="RmlC-like cupins"/>
    <property type="match status" value="1"/>
</dbReference>
<feature type="compositionally biased region" description="Acidic residues" evidence="1">
    <location>
        <begin position="209"/>
        <end position="225"/>
    </location>
</feature>
<dbReference type="EMBL" id="JAJVDC020000311">
    <property type="protein sequence ID" value="KAL1615497.1"/>
    <property type="molecule type" value="Genomic_DNA"/>
</dbReference>
<evidence type="ECO:0008006" key="4">
    <source>
        <dbReference type="Google" id="ProtNLM"/>
    </source>
</evidence>
<protein>
    <recommendedName>
        <fullName evidence="4">Cupin 2 conserved barrel domain-containing protein</fullName>
    </recommendedName>
</protein>
<dbReference type="PANTHER" id="PTHR43346">
    <property type="entry name" value="LIGAND BINDING DOMAIN PROTEIN, PUTATIVE (AFU_ORTHOLOGUE AFUA_6G14370)-RELATED"/>
    <property type="match status" value="1"/>
</dbReference>
<sequence length="254" mass="26937">MSPSESAQPDFNPYFPDHHDPDDFIPGNPHMLKIASHTAYRSAARSPSSILSKKPAWVNTSRSISLSPHGSSHTSPAGTPTRNRSPARGFAATSASTGKQDAAANAPPKHEMVHFPGLTSERRRFGDSRRVLHTGLYSQLAAMAIPPGGDTGAEAHAVDQTLLFTHGAGDVVVVPAGARHRFLNTGPEPLQLVAVCAPAEDGARTVNATEEEGEREEEEEEEEGGDGAPGWARRGRAESEKVGLVRVEGGPCEE</sequence>
<dbReference type="Gene3D" id="2.60.120.10">
    <property type="entry name" value="Jelly Rolls"/>
    <property type="match status" value="1"/>
</dbReference>